<accession>F2B933</accession>
<dbReference type="HOGENOM" id="CLU_163223_0_0_4"/>
<gene>
    <name evidence="1" type="ORF">HMPREF9123_0278</name>
</gene>
<dbReference type="InterPro" id="IPR036412">
    <property type="entry name" value="HAD-like_sf"/>
</dbReference>
<dbReference type="SUPFAM" id="SSF56784">
    <property type="entry name" value="HAD-like"/>
    <property type="match status" value="1"/>
</dbReference>
<dbReference type="InterPro" id="IPR007827">
    <property type="entry name" value="DUF705"/>
</dbReference>
<dbReference type="STRING" id="267212.GCA_001063965_00710"/>
<dbReference type="EMBL" id="AFAY01000004">
    <property type="protein sequence ID" value="EGF12072.1"/>
    <property type="molecule type" value="Genomic_DNA"/>
</dbReference>
<dbReference type="AlphaFoldDB" id="F2B933"/>
<reference evidence="1 2" key="1">
    <citation type="submission" date="2011-02" db="EMBL/GenBank/DDBJ databases">
        <authorList>
            <person name="Muzny D."/>
            <person name="Qin X."/>
            <person name="Deng J."/>
            <person name="Jiang H."/>
            <person name="Liu Y."/>
            <person name="Qu J."/>
            <person name="Song X.-Z."/>
            <person name="Zhang L."/>
            <person name="Thornton R."/>
            <person name="Coyle M."/>
            <person name="Francisco L."/>
            <person name="Jackson L."/>
            <person name="Javaid M."/>
            <person name="Korchina V."/>
            <person name="Kovar C."/>
            <person name="Mata R."/>
            <person name="Mathew T."/>
            <person name="Ngo R."/>
            <person name="Nguyen L."/>
            <person name="Nguyen N."/>
            <person name="Okwuonu G."/>
            <person name="Ongeri F."/>
            <person name="Pham C."/>
            <person name="Simmons D."/>
            <person name="Wilczek-Boney K."/>
            <person name="Hale W."/>
            <person name="Jakkamsetti A."/>
            <person name="Pham P."/>
            <person name="Ruth R."/>
            <person name="San Lucas F."/>
            <person name="Warren J."/>
            <person name="Zhang J."/>
            <person name="Zhao Z."/>
            <person name="Zhou C."/>
            <person name="Zhu D."/>
            <person name="Lee S."/>
            <person name="Bess C."/>
            <person name="Blankenburg K."/>
            <person name="Forbes L."/>
            <person name="Fu Q."/>
            <person name="Gubbala S."/>
            <person name="Hirani K."/>
            <person name="Jayaseelan J.C."/>
            <person name="Lara F."/>
            <person name="Munidasa M."/>
            <person name="Palculict T."/>
            <person name="Patil S."/>
            <person name="Pu L.-L."/>
            <person name="Saada N."/>
            <person name="Tang L."/>
            <person name="Weissenberger G."/>
            <person name="Zhu Y."/>
            <person name="Hemphill L."/>
            <person name="Shang Y."/>
            <person name="Youmans B."/>
            <person name="Ayvaz T."/>
            <person name="Ross M."/>
            <person name="Santibanez J."/>
            <person name="Aqrawi P."/>
            <person name="Gross S."/>
            <person name="Joshi V."/>
            <person name="Fowler G."/>
            <person name="Nazareth L."/>
            <person name="Reid J."/>
            <person name="Worley K."/>
            <person name="Petrosino J."/>
            <person name="Highlander S."/>
            <person name="Gibbs R."/>
        </authorList>
    </citation>
    <scope>NUCLEOTIDE SEQUENCE [LARGE SCALE GENOMIC DNA]</scope>
    <source>
        <strain evidence="1 2">ATCC BAA-1200</strain>
    </source>
</reference>
<dbReference type="Gene3D" id="3.40.50.1000">
    <property type="entry name" value="HAD superfamily/HAD-like"/>
    <property type="match status" value="1"/>
</dbReference>
<proteinExistence type="predicted"/>
<evidence type="ECO:0000313" key="1">
    <source>
        <dbReference type="EMBL" id="EGF12072.1"/>
    </source>
</evidence>
<dbReference type="InterPro" id="IPR023214">
    <property type="entry name" value="HAD_sf"/>
</dbReference>
<sequence>MNRTPQTVFVDVDDTLLRSAGSVRIPIPAAAEAVKRLSEQGAVLYLWSSGGADYAREAARFLGLEHCFAAFLPKPDAYIDDMAVGEWRFCRHVLPQNALYLCDEA</sequence>
<dbReference type="CDD" id="cd01427">
    <property type="entry name" value="HAD_like"/>
    <property type="match status" value="1"/>
</dbReference>
<comment type="caution">
    <text evidence="1">The sequence shown here is derived from an EMBL/GenBank/DDBJ whole genome shotgun (WGS) entry which is preliminary data.</text>
</comment>
<dbReference type="Pfam" id="PF05152">
    <property type="entry name" value="DUF705"/>
    <property type="match status" value="1"/>
</dbReference>
<dbReference type="RefSeq" id="WP_007341291.1">
    <property type="nucleotide sequence ID" value="NZ_GL878494.1"/>
</dbReference>
<dbReference type="Proteomes" id="UP000004105">
    <property type="component" value="Unassembled WGS sequence"/>
</dbReference>
<protein>
    <submittedName>
        <fullName evidence="1">Integron gene cassette protein</fullName>
    </submittedName>
</protein>
<dbReference type="OrthoDB" id="517203at2"/>
<keyword evidence="2" id="KW-1185">Reference proteome</keyword>
<evidence type="ECO:0000313" key="2">
    <source>
        <dbReference type="Proteomes" id="UP000004105"/>
    </source>
</evidence>
<name>F2B933_9NEIS</name>
<organism evidence="1 2">
    <name type="scientific">Neisseria bacilliformis ATCC BAA-1200</name>
    <dbReference type="NCBI Taxonomy" id="888742"/>
    <lineage>
        <taxon>Bacteria</taxon>
        <taxon>Pseudomonadati</taxon>
        <taxon>Pseudomonadota</taxon>
        <taxon>Betaproteobacteria</taxon>
        <taxon>Neisseriales</taxon>
        <taxon>Neisseriaceae</taxon>
        <taxon>Neisseria</taxon>
    </lineage>
</organism>